<evidence type="ECO:0000256" key="6">
    <source>
        <dbReference type="ARBA" id="ARBA00022729"/>
    </source>
</evidence>
<dbReference type="Proteomes" id="UP000314983">
    <property type="component" value="Chromosome 8"/>
</dbReference>
<keyword evidence="3" id="KW-0399">Innate immunity</keyword>
<dbReference type="SUPFAM" id="SSF52200">
    <property type="entry name" value="Toll/Interleukin receptor TIR domain"/>
    <property type="match status" value="1"/>
</dbReference>
<reference evidence="18" key="4">
    <citation type="submission" date="2025-08" db="UniProtKB">
        <authorList>
            <consortium name="Ensembl"/>
        </authorList>
    </citation>
    <scope>IDENTIFICATION</scope>
</reference>
<accession>A0A4W4GYN4</accession>
<dbReference type="InterPro" id="IPR001611">
    <property type="entry name" value="Leu-rich_rpt"/>
</dbReference>
<evidence type="ECO:0000256" key="10">
    <source>
        <dbReference type="ARBA" id="ARBA00023136"/>
    </source>
</evidence>
<dbReference type="GO" id="GO:0004888">
    <property type="term" value="F:transmembrane signaling receptor activity"/>
    <property type="evidence" value="ECO:0007669"/>
    <property type="project" value="InterPro"/>
</dbReference>
<dbReference type="PANTHER" id="PTHR24365">
    <property type="entry name" value="TOLL-LIKE RECEPTOR"/>
    <property type="match status" value="1"/>
</dbReference>
<reference evidence="18" key="3">
    <citation type="submission" date="2020-05" db="EMBL/GenBank/DDBJ databases">
        <title>Electrophorus electricus (electric eel) genome, fEleEle1, primary haplotype.</title>
        <authorList>
            <person name="Myers G."/>
            <person name="Meyer A."/>
            <person name="Fedrigo O."/>
            <person name="Formenti G."/>
            <person name="Rhie A."/>
            <person name="Tracey A."/>
            <person name="Sims Y."/>
            <person name="Jarvis E.D."/>
        </authorList>
    </citation>
    <scope>NUCLEOTIDE SEQUENCE [LARGE SCALE GENOMIC DNA]</scope>
</reference>
<dbReference type="SUPFAM" id="SSF52058">
    <property type="entry name" value="L domain-like"/>
    <property type="match status" value="2"/>
</dbReference>
<dbReference type="InterPro" id="IPR026906">
    <property type="entry name" value="LRR_5"/>
</dbReference>
<dbReference type="SMART" id="SM00369">
    <property type="entry name" value="LRR_TYP"/>
    <property type="match status" value="9"/>
</dbReference>
<evidence type="ECO:0000256" key="12">
    <source>
        <dbReference type="ARBA" id="ARBA00023180"/>
    </source>
</evidence>
<gene>
    <name evidence="18" type="primary">TLR5</name>
</gene>
<protein>
    <recommendedName>
        <fullName evidence="17">TIR domain-containing protein</fullName>
    </recommendedName>
</protein>
<evidence type="ECO:0000259" key="17">
    <source>
        <dbReference type="PROSITE" id="PS50104"/>
    </source>
</evidence>
<sequence>MSNQSNFTLCLYQLWICLLLAKCSSLCIIRRDGAYCSMSKLDQVPDLPHHITYVDLSLNYISEISEKSFFGLEALQVIIMQQQEIRLLLKSNAFSGLYNLTKLDLSYNHFLQLDMGTFNGLLNLQTLILTQCNLNGSILSGDYLRPLVSLEKLILYDNAINKIQPGLFFVNMSKFHLLDVSRNWINSICEADLFGFQGRHFTLLKLTDIKMHDMDVFWSKWDECGNPFKNMSMTVLDLSQNTFSVDMAVLFFRAISGTKIHSLILNKSSSMGKSVWYQNLKDPEKNTFKGLADSGVKTLDLSGARIFALKYSLFSYMRDLEQISVASNSINYIETNTFLGVPHLKMLNLSYNLLDKIYSTTFDNLPNLEILDLSYNNIRSLMPGSFKGLPNLFCLNLTENSLQHVYEMAILPNLKVLLLANNKIISLYHLSSIARNVTEIHLEFNRLQNAEHLYIIIVNFPRIEKIYIACNVFLLCEHNKNYVVSPSNSLQVLDLSVTGLHNNWSKRKCLGVFDNLHQLHTLYLQHNYMSSLPINIFKGLTSLVLLDLSFNFLTHLPNGIFPQSLRILNLAYNRLGSVDPHAFSTLTVINMYGNHFFCDCDLRGLQTWINQTNVMFFTPIENLTCEFPKQQYGIPLVQSVLCDDEKDEEIAENLRFIFFICCTALIVFSTTGAILFVCMRGYCFKLYRNAMTFVGGKKTLPGNDGFLYDAYLCFSSKDIRWVEKALLRNLDTQFSDQNIFHCCVEARDFMPGEDHLSNMHNAVWKSRKTLCVVSREFLTDGWCLEAFTLAQTKMLQEVRDVLVVLLVEDIPQYKLMKHEAIRTYIQTRKYLKWPEDNQDMEWFFSHLTQSLLKDTKVKHKKQNVETTHNVPGHETVTTV</sequence>
<dbReference type="InterPro" id="IPR017241">
    <property type="entry name" value="Toll-like_receptor"/>
</dbReference>
<evidence type="ECO:0000256" key="14">
    <source>
        <dbReference type="PIRSR" id="PIRSR037595-2"/>
    </source>
</evidence>
<feature type="domain" description="TIR" evidence="17">
    <location>
        <begin position="706"/>
        <end position="851"/>
    </location>
</feature>
<feature type="signal peptide" evidence="16">
    <location>
        <begin position="1"/>
        <end position="25"/>
    </location>
</feature>
<dbReference type="Pfam" id="PF13306">
    <property type="entry name" value="LRR_5"/>
    <property type="match status" value="1"/>
</dbReference>
<dbReference type="AlphaFoldDB" id="A0A4W4GYN4"/>
<evidence type="ECO:0000256" key="9">
    <source>
        <dbReference type="ARBA" id="ARBA00022989"/>
    </source>
</evidence>
<evidence type="ECO:0000256" key="2">
    <source>
        <dbReference type="ARBA" id="ARBA00009634"/>
    </source>
</evidence>
<evidence type="ECO:0000313" key="18">
    <source>
        <dbReference type="Ensembl" id="ENSEEEP00000044053.2"/>
    </source>
</evidence>
<evidence type="ECO:0000256" key="1">
    <source>
        <dbReference type="ARBA" id="ARBA00004479"/>
    </source>
</evidence>
<keyword evidence="10 15" id="KW-0472">Membrane</keyword>
<dbReference type="SMART" id="SM00082">
    <property type="entry name" value="LRRCT"/>
    <property type="match status" value="1"/>
</dbReference>
<proteinExistence type="inferred from homology"/>
<dbReference type="PANTHER" id="PTHR24365:SF525">
    <property type="entry name" value="TOLL-LIKE RECEPTOR 5"/>
    <property type="match status" value="1"/>
</dbReference>
<dbReference type="GO" id="GO:0006954">
    <property type="term" value="P:inflammatory response"/>
    <property type="evidence" value="ECO:0007669"/>
    <property type="project" value="UniProtKB-KW"/>
</dbReference>
<keyword evidence="11" id="KW-0675">Receptor</keyword>
<dbReference type="Ensembl" id="ENSEEET00000044554.2">
    <property type="protein sequence ID" value="ENSEEEP00000044053.2"/>
    <property type="gene ID" value="ENSEEEG00000020818.2"/>
</dbReference>
<dbReference type="Pfam" id="PF13855">
    <property type="entry name" value="LRR_8"/>
    <property type="match status" value="2"/>
</dbReference>
<dbReference type="Gene3D" id="3.80.10.10">
    <property type="entry name" value="Ribonuclease Inhibitor"/>
    <property type="match status" value="3"/>
</dbReference>
<evidence type="ECO:0000256" key="5">
    <source>
        <dbReference type="ARBA" id="ARBA00022692"/>
    </source>
</evidence>
<dbReference type="InterPro" id="IPR000157">
    <property type="entry name" value="TIR_dom"/>
</dbReference>
<evidence type="ECO:0000256" key="3">
    <source>
        <dbReference type="ARBA" id="ARBA00022588"/>
    </source>
</evidence>
<reference evidence="19" key="2">
    <citation type="journal article" date="2017" name="Sci. Adv.">
        <title>A tail of two voltages: Proteomic comparison of the three electric organs of the electric eel.</title>
        <authorList>
            <person name="Traeger L.L."/>
            <person name="Sabat G."/>
            <person name="Barrett-Wilt G.A."/>
            <person name="Wells G.B."/>
            <person name="Sussman M.R."/>
        </authorList>
    </citation>
    <scope>NUCLEOTIDE SEQUENCE [LARGE SCALE GENOMIC DNA]</scope>
</reference>
<reference evidence="19" key="1">
    <citation type="journal article" date="2014" name="Science">
        <title>Nonhuman genetics. Genomic basis for the convergent evolution of electric organs.</title>
        <authorList>
            <person name="Gallant J.R."/>
            <person name="Traeger L.L."/>
            <person name="Volkening J.D."/>
            <person name="Moffett H."/>
            <person name="Chen P.H."/>
            <person name="Novina C.D."/>
            <person name="Phillips G.N.Jr."/>
            <person name="Anand R."/>
            <person name="Wells G.B."/>
            <person name="Pinch M."/>
            <person name="Guth R."/>
            <person name="Unguez G.A."/>
            <person name="Albert J.S."/>
            <person name="Zakon H.H."/>
            <person name="Samanta M.P."/>
            <person name="Sussman M.R."/>
        </authorList>
    </citation>
    <scope>NUCLEOTIDE SEQUENCE [LARGE SCALE GENOMIC DNA]</scope>
</reference>
<reference evidence="18" key="5">
    <citation type="submission" date="2025-09" db="UniProtKB">
        <authorList>
            <consortium name="Ensembl"/>
        </authorList>
    </citation>
    <scope>IDENTIFICATION</scope>
</reference>
<feature type="chain" id="PRO_5044198264" description="TIR domain-containing protein" evidence="16">
    <location>
        <begin position="26"/>
        <end position="879"/>
    </location>
</feature>
<keyword evidence="4" id="KW-0433">Leucine-rich repeat</keyword>
<dbReference type="OMA" id="SYAQSRC"/>
<organism evidence="18 19">
    <name type="scientific">Electrophorus electricus</name>
    <name type="common">Electric eel</name>
    <name type="synonym">Gymnotus electricus</name>
    <dbReference type="NCBI Taxonomy" id="8005"/>
    <lineage>
        <taxon>Eukaryota</taxon>
        <taxon>Metazoa</taxon>
        <taxon>Chordata</taxon>
        <taxon>Craniata</taxon>
        <taxon>Vertebrata</taxon>
        <taxon>Euteleostomi</taxon>
        <taxon>Actinopterygii</taxon>
        <taxon>Neopterygii</taxon>
        <taxon>Teleostei</taxon>
        <taxon>Ostariophysi</taxon>
        <taxon>Gymnotiformes</taxon>
        <taxon>Gymnotoidei</taxon>
        <taxon>Gymnotidae</taxon>
        <taxon>Electrophorus</taxon>
    </lineage>
</organism>
<keyword evidence="5 15" id="KW-0812">Transmembrane</keyword>
<dbReference type="PROSITE" id="PS51450">
    <property type="entry name" value="LRR"/>
    <property type="match status" value="3"/>
</dbReference>
<dbReference type="Pfam" id="PF01582">
    <property type="entry name" value="TIR"/>
    <property type="match status" value="1"/>
</dbReference>
<dbReference type="STRING" id="8005.ENSEEEP00000044053"/>
<evidence type="ECO:0000256" key="7">
    <source>
        <dbReference type="ARBA" id="ARBA00022737"/>
    </source>
</evidence>
<keyword evidence="19" id="KW-1185">Reference proteome</keyword>
<comment type="similarity">
    <text evidence="2">Belongs to the Toll-like receptor family.</text>
</comment>
<name>A0A4W4GYN4_ELEEL</name>
<evidence type="ECO:0000256" key="16">
    <source>
        <dbReference type="SAM" id="SignalP"/>
    </source>
</evidence>
<evidence type="ECO:0000256" key="11">
    <source>
        <dbReference type="ARBA" id="ARBA00023170"/>
    </source>
</evidence>
<feature type="disulfide bond" evidence="14">
    <location>
        <begin position="476"/>
        <end position="509"/>
    </location>
</feature>
<dbReference type="GO" id="GO:0002224">
    <property type="term" value="P:toll-like receptor signaling pathway"/>
    <property type="evidence" value="ECO:0007669"/>
    <property type="project" value="InterPro"/>
</dbReference>
<keyword evidence="12" id="KW-0325">Glycoprotein</keyword>
<dbReference type="FunFam" id="3.40.50.10140:FF:000001">
    <property type="entry name" value="Toll-like receptor 2"/>
    <property type="match status" value="1"/>
</dbReference>
<comment type="subcellular location">
    <subcellularLocation>
        <location evidence="1">Membrane</location>
        <topology evidence="1">Single-pass type I membrane protein</topology>
    </subcellularLocation>
</comment>
<dbReference type="Gene3D" id="3.40.50.10140">
    <property type="entry name" value="Toll/interleukin-1 receptor homology (TIR) domain"/>
    <property type="match status" value="1"/>
</dbReference>
<dbReference type="SMART" id="SM00255">
    <property type="entry name" value="TIR"/>
    <property type="match status" value="1"/>
</dbReference>
<dbReference type="PIRSF" id="PIRSF037595">
    <property type="entry name" value="Toll-like_receptor"/>
    <property type="match status" value="1"/>
</dbReference>
<dbReference type="InterPro" id="IPR003591">
    <property type="entry name" value="Leu-rich_rpt_typical-subtyp"/>
</dbReference>
<dbReference type="GO" id="GO:0045087">
    <property type="term" value="P:innate immune response"/>
    <property type="evidence" value="ECO:0007669"/>
    <property type="project" value="UniProtKB-KW"/>
</dbReference>
<keyword evidence="7" id="KW-0677">Repeat</keyword>
<dbReference type="FunFam" id="3.80.10.10:FF:000592">
    <property type="entry name" value="Toll-like receptor 5"/>
    <property type="match status" value="1"/>
</dbReference>
<keyword evidence="6 16" id="KW-0732">Signal</keyword>
<keyword evidence="8" id="KW-0391">Immunity</keyword>
<dbReference type="InterPro" id="IPR035897">
    <property type="entry name" value="Toll_tir_struct_dom_sf"/>
</dbReference>
<dbReference type="GeneTree" id="ENSGT00940000162464"/>
<evidence type="ECO:0000256" key="8">
    <source>
        <dbReference type="ARBA" id="ARBA00022859"/>
    </source>
</evidence>
<keyword evidence="14" id="KW-1015">Disulfide bond</keyword>
<evidence type="ECO:0000256" key="4">
    <source>
        <dbReference type="ARBA" id="ARBA00022614"/>
    </source>
</evidence>
<feature type="transmembrane region" description="Helical" evidence="15">
    <location>
        <begin position="656"/>
        <end position="678"/>
    </location>
</feature>
<dbReference type="InterPro" id="IPR032675">
    <property type="entry name" value="LRR_dom_sf"/>
</dbReference>
<dbReference type="FunFam" id="3.80.10.10:FF:000306">
    <property type="entry name" value="Toll-like receptor 5"/>
    <property type="match status" value="1"/>
</dbReference>
<evidence type="ECO:0000313" key="19">
    <source>
        <dbReference type="Proteomes" id="UP000314983"/>
    </source>
</evidence>
<dbReference type="GO" id="GO:0005886">
    <property type="term" value="C:plasma membrane"/>
    <property type="evidence" value="ECO:0007669"/>
    <property type="project" value="TreeGrafter"/>
</dbReference>
<dbReference type="InterPro" id="IPR000483">
    <property type="entry name" value="Cys-rich_flank_reg_C"/>
</dbReference>
<evidence type="ECO:0000256" key="13">
    <source>
        <dbReference type="ARBA" id="ARBA00023198"/>
    </source>
</evidence>
<dbReference type="PROSITE" id="PS50104">
    <property type="entry name" value="TIR"/>
    <property type="match status" value="1"/>
</dbReference>
<keyword evidence="9 15" id="KW-1133">Transmembrane helix</keyword>
<evidence type="ECO:0000256" key="15">
    <source>
        <dbReference type="SAM" id="Phobius"/>
    </source>
</evidence>
<keyword evidence="13" id="KW-0395">Inflammatory response</keyword>